<feature type="transmembrane region" description="Helical" evidence="1">
    <location>
        <begin position="272"/>
        <end position="291"/>
    </location>
</feature>
<protein>
    <recommendedName>
        <fullName evidence="4">Quinol:cytochrome c oxidoreductase quinone-binding subunit 2</fullName>
    </recommendedName>
</protein>
<gene>
    <name evidence="2" type="ORF">MSZNOR_1782</name>
</gene>
<evidence type="ECO:0000313" key="2">
    <source>
        <dbReference type="EMBL" id="CAI8811211.1"/>
    </source>
</evidence>
<feature type="transmembrane region" description="Helical" evidence="1">
    <location>
        <begin position="225"/>
        <end position="244"/>
    </location>
</feature>
<dbReference type="PANTHER" id="PTHR43044">
    <property type="match status" value="1"/>
</dbReference>
<sequence length="369" mass="41249">MTETVRLRIRPVLLLLIAGLALCACLLRLWWAPDAFFRSYLPACLFWIGLPLGSLALLMIHRLTGGGWGVFIRPVLETSAGTLPVNAVLFLPLAFGLAHLYAWARPDWTVPATPGGQAVYLQPGFFLIREGIVFVLWLGLASTLELWRSRSAEVNLNRRSALGLIILGLTVTLFGIDWVMSLEPRWTSANIGFLSAVTPMLAALAFAVMARCLLMPNGRNAALRFQDLGGLLLAFVLLWSYLAFQEYLTIWSENLPDKTIWYVQRLNAGWRWWAWSTAVICGALPFVLLLFRTLKRNPRRLIWAAGLVLSGNALEFYWLVLPSFYRSPGELSPLDALPFIAVGGFWLSAFLRALPRALARSEPERISHG</sequence>
<accession>A0ABM9I0L3</accession>
<keyword evidence="3" id="KW-1185">Reference proteome</keyword>
<feature type="transmembrane region" description="Helical" evidence="1">
    <location>
        <begin position="159"/>
        <end position="179"/>
    </location>
</feature>
<feature type="transmembrane region" description="Helical" evidence="1">
    <location>
        <begin position="37"/>
        <end position="60"/>
    </location>
</feature>
<dbReference type="PANTHER" id="PTHR43044:SF1">
    <property type="entry name" value="QUINOL:CYTOCHROME C OXIDOREDUCTASE QUINONE-BINDING SUBUNIT 2"/>
    <property type="match status" value="1"/>
</dbReference>
<evidence type="ECO:0000313" key="3">
    <source>
        <dbReference type="Proteomes" id="UP001162030"/>
    </source>
</evidence>
<name>A0ABM9I0L3_9GAMM</name>
<evidence type="ECO:0008006" key="4">
    <source>
        <dbReference type="Google" id="ProtNLM"/>
    </source>
</evidence>
<feature type="transmembrane region" description="Helical" evidence="1">
    <location>
        <begin position="303"/>
        <end position="324"/>
    </location>
</feature>
<feature type="transmembrane region" description="Helical" evidence="1">
    <location>
        <begin position="12"/>
        <end position="31"/>
    </location>
</feature>
<dbReference type="PROSITE" id="PS51257">
    <property type="entry name" value="PROKAR_LIPOPROTEIN"/>
    <property type="match status" value="1"/>
</dbReference>
<reference evidence="2 3" key="1">
    <citation type="submission" date="2023-03" db="EMBL/GenBank/DDBJ databases">
        <authorList>
            <person name="Pearce D."/>
        </authorList>
    </citation>
    <scope>NUCLEOTIDE SEQUENCE [LARGE SCALE GENOMIC DNA]</scope>
    <source>
        <strain evidence="2">Msz</strain>
    </source>
</reference>
<dbReference type="RefSeq" id="WP_051331595.1">
    <property type="nucleotide sequence ID" value="NZ_OX458333.1"/>
</dbReference>
<feature type="transmembrane region" description="Helical" evidence="1">
    <location>
        <begin position="124"/>
        <end position="147"/>
    </location>
</feature>
<evidence type="ECO:0000256" key="1">
    <source>
        <dbReference type="SAM" id="Phobius"/>
    </source>
</evidence>
<dbReference type="EMBL" id="OX458333">
    <property type="protein sequence ID" value="CAI8811211.1"/>
    <property type="molecule type" value="Genomic_DNA"/>
</dbReference>
<keyword evidence="1" id="KW-0472">Membrane</keyword>
<proteinExistence type="predicted"/>
<keyword evidence="1" id="KW-0812">Transmembrane</keyword>
<feature type="transmembrane region" description="Helical" evidence="1">
    <location>
        <begin position="336"/>
        <end position="355"/>
    </location>
</feature>
<feature type="transmembrane region" description="Helical" evidence="1">
    <location>
        <begin position="191"/>
        <end position="213"/>
    </location>
</feature>
<organism evidence="2 3">
    <name type="scientific">Methylocaldum szegediense</name>
    <dbReference type="NCBI Taxonomy" id="73780"/>
    <lineage>
        <taxon>Bacteria</taxon>
        <taxon>Pseudomonadati</taxon>
        <taxon>Pseudomonadota</taxon>
        <taxon>Gammaproteobacteria</taxon>
        <taxon>Methylococcales</taxon>
        <taxon>Methylococcaceae</taxon>
        <taxon>Methylocaldum</taxon>
    </lineage>
</organism>
<feature type="transmembrane region" description="Helical" evidence="1">
    <location>
        <begin position="81"/>
        <end position="104"/>
    </location>
</feature>
<dbReference type="Proteomes" id="UP001162030">
    <property type="component" value="Chromosome"/>
</dbReference>
<keyword evidence="1" id="KW-1133">Transmembrane helix</keyword>